<evidence type="ECO:0000313" key="5">
    <source>
        <dbReference type="Proteomes" id="UP001153069"/>
    </source>
</evidence>
<dbReference type="PROSITE" id="PS50828">
    <property type="entry name" value="SMR"/>
    <property type="match status" value="1"/>
</dbReference>
<feature type="region of interest" description="Disordered" evidence="2">
    <location>
        <begin position="509"/>
        <end position="567"/>
    </location>
</feature>
<dbReference type="InterPro" id="IPR036063">
    <property type="entry name" value="Smr_dom_sf"/>
</dbReference>
<dbReference type="SUPFAM" id="SSF160443">
    <property type="entry name" value="SMR domain-like"/>
    <property type="match status" value="1"/>
</dbReference>
<proteinExistence type="predicted"/>
<evidence type="ECO:0000256" key="2">
    <source>
        <dbReference type="SAM" id="MobiDB-lite"/>
    </source>
</evidence>
<dbReference type="InterPro" id="IPR002625">
    <property type="entry name" value="Smr_dom"/>
</dbReference>
<feature type="compositionally biased region" description="Polar residues" evidence="2">
    <location>
        <begin position="425"/>
        <end position="434"/>
    </location>
</feature>
<dbReference type="EMBL" id="CAICTM010000391">
    <property type="protein sequence ID" value="CAB9509510.1"/>
    <property type="molecule type" value="Genomic_DNA"/>
</dbReference>
<feature type="region of interest" description="Disordered" evidence="2">
    <location>
        <begin position="425"/>
        <end position="480"/>
    </location>
</feature>
<name>A0A9N8DZM6_9STRA</name>
<organism evidence="4 5">
    <name type="scientific">Seminavis robusta</name>
    <dbReference type="NCBI Taxonomy" id="568900"/>
    <lineage>
        <taxon>Eukaryota</taxon>
        <taxon>Sar</taxon>
        <taxon>Stramenopiles</taxon>
        <taxon>Ochrophyta</taxon>
        <taxon>Bacillariophyta</taxon>
        <taxon>Bacillariophyceae</taxon>
        <taxon>Bacillariophycidae</taxon>
        <taxon>Naviculales</taxon>
        <taxon>Naviculaceae</taxon>
        <taxon>Seminavis</taxon>
    </lineage>
</organism>
<evidence type="ECO:0000259" key="3">
    <source>
        <dbReference type="PROSITE" id="PS50828"/>
    </source>
</evidence>
<dbReference type="SMART" id="SM00463">
    <property type="entry name" value="SMR"/>
    <property type="match status" value="1"/>
</dbReference>
<dbReference type="SMART" id="SM00726">
    <property type="entry name" value="UIM"/>
    <property type="match status" value="6"/>
</dbReference>
<dbReference type="Gene3D" id="3.30.1370.110">
    <property type="match status" value="1"/>
</dbReference>
<dbReference type="OrthoDB" id="3231855at2759"/>
<protein>
    <recommendedName>
        <fullName evidence="3">Smr domain-containing protein</fullName>
    </recommendedName>
</protein>
<keyword evidence="5" id="KW-1185">Reference proteome</keyword>
<keyword evidence="1" id="KW-0175">Coiled coil</keyword>
<feature type="region of interest" description="Disordered" evidence="2">
    <location>
        <begin position="636"/>
        <end position="662"/>
    </location>
</feature>
<dbReference type="InterPro" id="IPR003903">
    <property type="entry name" value="UIM_dom"/>
</dbReference>
<sequence length="683" mass="74857">MATLPSSGALPNNSLTWKKNGRSENQIKPFATIDLHGYTKETAIRAVTNFFETSARQAKQRNPWVMVITGTGAHSGSLGGPILKQAVQKLLIKRKMEFCYSKKKGFFYVNCLSGHVLKSNPTARELNVAAGGGAGAAVLEEPIGQDTKVKLMQRPESIVLAPPPVLRPLHKKKVIGKKIRKDLQTFAAAQQSTRPTPQQRISNSPLLSEIAADSQMIEKAKSVSLEDSRRYRSQVDKEKHQTQQILKKSQMELEEEAKREAAELEQAMALSQLEPTTAAKTQEEEVERIMMLSLQEAEARVQSPPDYNDEDDDELQRVLSQSKLEEQLNSEEEELQRILQLSMHETTVVDNNTEQEEEEALQRVLRLSMVEATVGMQLETNHHLWEDESAEFADDGLDQCMPSASSLDPHSGADVVTIQQTEPIDTESANNSSGLPAVGDIVPESGQNAQDGKEEEEEVPLPSQITFQMKGPSLKSNDLADDEDHVFLSPAPFAYGDGGAALLHAEQTEPTTHQDPLAPVSIVRPNDERHNSNNGGTAHLKLPGSWPGSAPVTSSHPPFGQSGESLPHELAPTQFQLPQGPDQSPLQLFVPSVGQVRPVSLPQTSPMASEQLPLHPTRSAGEALLESILYNNPPPFPTSTVSVERQVAPMPPPPQEKQQEPVLTQSVLEKILQQPILPPPAQL</sequence>
<evidence type="ECO:0000256" key="1">
    <source>
        <dbReference type="SAM" id="Coils"/>
    </source>
</evidence>
<accession>A0A9N8DZM6</accession>
<dbReference type="PROSITE" id="PS50330">
    <property type="entry name" value="UIM"/>
    <property type="match status" value="1"/>
</dbReference>
<gene>
    <name evidence="4" type="ORF">SEMRO_392_G133440.1</name>
</gene>
<reference evidence="4" key="1">
    <citation type="submission" date="2020-06" db="EMBL/GenBank/DDBJ databases">
        <authorList>
            <consortium name="Plant Systems Biology data submission"/>
        </authorList>
    </citation>
    <scope>NUCLEOTIDE SEQUENCE</scope>
    <source>
        <strain evidence="4">D6</strain>
    </source>
</reference>
<dbReference type="Pfam" id="PF01713">
    <property type="entry name" value="Smr"/>
    <property type="match status" value="1"/>
</dbReference>
<feature type="domain" description="Smr" evidence="3">
    <location>
        <begin position="33"/>
        <end position="112"/>
    </location>
</feature>
<feature type="coiled-coil region" evidence="1">
    <location>
        <begin position="247"/>
        <end position="274"/>
    </location>
</feature>
<evidence type="ECO:0000313" key="4">
    <source>
        <dbReference type="EMBL" id="CAB9509510.1"/>
    </source>
</evidence>
<dbReference type="AlphaFoldDB" id="A0A9N8DZM6"/>
<comment type="caution">
    <text evidence="4">The sequence shown here is derived from an EMBL/GenBank/DDBJ whole genome shotgun (WGS) entry which is preliminary data.</text>
</comment>
<dbReference type="Proteomes" id="UP001153069">
    <property type="component" value="Unassembled WGS sequence"/>
</dbReference>